<evidence type="ECO:0008006" key="3">
    <source>
        <dbReference type="Google" id="ProtNLM"/>
    </source>
</evidence>
<dbReference type="OrthoDB" id="6629749at2759"/>
<reference evidence="1" key="1">
    <citation type="submission" date="2020-08" db="EMBL/GenBank/DDBJ databases">
        <title>Multicomponent nature underlies the extraordinary mechanical properties of spider dragline silk.</title>
        <authorList>
            <person name="Kono N."/>
            <person name="Nakamura H."/>
            <person name="Mori M."/>
            <person name="Yoshida Y."/>
            <person name="Ohtoshi R."/>
            <person name="Malay A.D."/>
            <person name="Moran D.A.P."/>
            <person name="Tomita M."/>
            <person name="Numata K."/>
            <person name="Arakawa K."/>
        </authorList>
    </citation>
    <scope>NUCLEOTIDE SEQUENCE</scope>
</reference>
<evidence type="ECO:0000313" key="1">
    <source>
        <dbReference type="EMBL" id="GFU50178.1"/>
    </source>
</evidence>
<name>A0A8X6R1J3_NEPPI</name>
<dbReference type="EMBL" id="BMAW01037849">
    <property type="protein sequence ID" value="GFU50178.1"/>
    <property type="molecule type" value="Genomic_DNA"/>
</dbReference>
<organism evidence="1 2">
    <name type="scientific">Nephila pilipes</name>
    <name type="common">Giant wood spider</name>
    <name type="synonym">Nephila maculata</name>
    <dbReference type="NCBI Taxonomy" id="299642"/>
    <lineage>
        <taxon>Eukaryota</taxon>
        <taxon>Metazoa</taxon>
        <taxon>Ecdysozoa</taxon>
        <taxon>Arthropoda</taxon>
        <taxon>Chelicerata</taxon>
        <taxon>Arachnida</taxon>
        <taxon>Araneae</taxon>
        <taxon>Araneomorphae</taxon>
        <taxon>Entelegynae</taxon>
        <taxon>Araneoidea</taxon>
        <taxon>Nephilidae</taxon>
        <taxon>Nephila</taxon>
    </lineage>
</organism>
<evidence type="ECO:0000313" key="2">
    <source>
        <dbReference type="Proteomes" id="UP000887013"/>
    </source>
</evidence>
<gene>
    <name evidence="1" type="ORF">NPIL_651321</name>
</gene>
<dbReference type="Proteomes" id="UP000887013">
    <property type="component" value="Unassembled WGS sequence"/>
</dbReference>
<protein>
    <recommendedName>
        <fullName evidence="3">PiggyBac transposable element-derived protein domain-containing protein</fullName>
    </recommendedName>
</protein>
<sequence length="157" mass="18052">MRQRRGLTDAQIAKLMQDCIPSDKESEVENEFSDDSDYSVHTTVRGISSSESDNYSDSNDTILYNMQVAHQVSSDRSGSSNSHLQKIVWRKEPNNLLLQSFSHPCEDADFVKDLYNPKAIDLFSAFFIEKVLENIVFQTNLHAEQLHQTKPKQWQII</sequence>
<dbReference type="AlphaFoldDB" id="A0A8X6R1J3"/>
<accession>A0A8X6R1J3</accession>
<comment type="caution">
    <text evidence="1">The sequence shown here is derived from an EMBL/GenBank/DDBJ whole genome shotgun (WGS) entry which is preliminary data.</text>
</comment>
<keyword evidence="2" id="KW-1185">Reference proteome</keyword>
<proteinExistence type="predicted"/>